<keyword evidence="2" id="KW-1185">Reference proteome</keyword>
<reference evidence="1 2" key="1">
    <citation type="submission" date="2019-07" db="EMBL/GenBank/DDBJ databases">
        <title>Whole genome shotgun sequence of Cellulomonas composti NBRC 100758.</title>
        <authorList>
            <person name="Hosoyama A."/>
            <person name="Uohara A."/>
            <person name="Ohji S."/>
            <person name="Ichikawa N."/>
        </authorList>
    </citation>
    <scope>NUCLEOTIDE SEQUENCE [LARGE SCALE GENOMIC DNA]</scope>
    <source>
        <strain evidence="1 2">NBRC 100758</strain>
    </source>
</reference>
<name>A0A511J806_9CELL</name>
<sequence>MIERLEAEAWDSAIDRYRDMPAPAAQLNVELLEALRPRWEGRVRPDTSMFDLLFTRPGSTGYSYDERVEVTRESDDRVRVVLTRMVPRLGETRPAGPVVVTGDFARPENATTVVESLLMQLAGGERANA</sequence>
<dbReference type="Proteomes" id="UP000321720">
    <property type="component" value="Unassembled WGS sequence"/>
</dbReference>
<gene>
    <name evidence="1" type="ORF">CCO02nite_07940</name>
</gene>
<comment type="caution">
    <text evidence="1">The sequence shown here is derived from an EMBL/GenBank/DDBJ whole genome shotgun (WGS) entry which is preliminary data.</text>
</comment>
<dbReference type="AlphaFoldDB" id="A0A511J806"/>
<accession>A0A511J806</accession>
<dbReference type="RefSeq" id="WP_146841736.1">
    <property type="nucleotide sequence ID" value="NZ_BJWG01000002.1"/>
</dbReference>
<dbReference type="OrthoDB" id="4828531at2"/>
<protein>
    <submittedName>
        <fullName evidence="1">Uncharacterized protein</fullName>
    </submittedName>
</protein>
<proteinExistence type="predicted"/>
<evidence type="ECO:0000313" key="1">
    <source>
        <dbReference type="EMBL" id="GEL94136.1"/>
    </source>
</evidence>
<evidence type="ECO:0000313" key="2">
    <source>
        <dbReference type="Proteomes" id="UP000321720"/>
    </source>
</evidence>
<organism evidence="1 2">
    <name type="scientific">Cellulomonas composti</name>
    <dbReference type="NCBI Taxonomy" id="266130"/>
    <lineage>
        <taxon>Bacteria</taxon>
        <taxon>Bacillati</taxon>
        <taxon>Actinomycetota</taxon>
        <taxon>Actinomycetes</taxon>
        <taxon>Micrococcales</taxon>
        <taxon>Cellulomonadaceae</taxon>
        <taxon>Cellulomonas</taxon>
    </lineage>
</organism>
<dbReference type="EMBL" id="BJWG01000002">
    <property type="protein sequence ID" value="GEL94136.1"/>
    <property type="molecule type" value="Genomic_DNA"/>
</dbReference>